<keyword evidence="2" id="KW-0614">Plasmid</keyword>
<reference evidence="2" key="1">
    <citation type="submission" date="2020-11" db="EMBL/GenBank/DDBJ databases">
        <title>Complete genome sequence of a novel pathogenic Methylobacterium strain isolated from rice in Vietnam.</title>
        <authorList>
            <person name="Lai K."/>
            <person name="Okazaki S."/>
            <person name="Higashi K."/>
            <person name="Mori H."/>
            <person name="Toyoda A."/>
            <person name="Kurokawa K."/>
        </authorList>
    </citation>
    <scope>NUCLEOTIDE SEQUENCE</scope>
    <source>
        <strain evidence="2">VL1</strain>
        <plasmid evidence="2">pVL1_5</plasmid>
    </source>
</reference>
<dbReference type="AlphaFoldDB" id="A0A8H8X1R8"/>
<feature type="compositionally biased region" description="Low complexity" evidence="1">
    <location>
        <begin position="161"/>
        <end position="170"/>
    </location>
</feature>
<evidence type="ECO:0000313" key="2">
    <source>
        <dbReference type="EMBL" id="BCM88089.1"/>
    </source>
</evidence>
<dbReference type="KEGG" id="mind:mvi_65500"/>
<evidence type="ECO:0000313" key="3">
    <source>
        <dbReference type="Proteomes" id="UP000663508"/>
    </source>
</evidence>
<accession>A0A8H8X1R8</accession>
<feature type="region of interest" description="Disordered" evidence="1">
    <location>
        <begin position="161"/>
        <end position="205"/>
    </location>
</feature>
<organism evidence="2 3">
    <name type="scientific">Methylobacterium indicum</name>
    <dbReference type="NCBI Taxonomy" id="1775910"/>
    <lineage>
        <taxon>Bacteria</taxon>
        <taxon>Pseudomonadati</taxon>
        <taxon>Pseudomonadota</taxon>
        <taxon>Alphaproteobacteria</taxon>
        <taxon>Hyphomicrobiales</taxon>
        <taxon>Methylobacteriaceae</taxon>
        <taxon>Methylobacterium</taxon>
    </lineage>
</organism>
<evidence type="ECO:0000256" key="1">
    <source>
        <dbReference type="SAM" id="MobiDB-lite"/>
    </source>
</evidence>
<proteinExistence type="predicted"/>
<sequence length="241" mass="26267">MTHAYARGGGEMPAPREFDEPHHRREVVSSRAAWCPDSAGPYRLPAGVRDRLSAALEGRKNRDAAFALAVFLARFWSSPRRLLCAIPVDRRALAEHEALGLTEARVRGALAVLVEVGFLARYEPEAGKKYQRTEGGLQRRAILHRFAEEYAVAFTTANARAQAARGAPAPSRRPVPSRPQPQRAPAPNVAASRAMPASQVAQKQSLGGSRVIMGEMDQPNPATICEGLEAALERLRRGVYS</sequence>
<name>A0A8H8X1R8_9HYPH</name>
<dbReference type="EMBL" id="AP024150">
    <property type="protein sequence ID" value="BCM88089.1"/>
    <property type="molecule type" value="Genomic_DNA"/>
</dbReference>
<geneLocation type="plasmid" evidence="2 3">
    <name>pVL1_5</name>
</geneLocation>
<feature type="compositionally biased region" description="Pro residues" evidence="1">
    <location>
        <begin position="171"/>
        <end position="184"/>
    </location>
</feature>
<feature type="region of interest" description="Disordered" evidence="1">
    <location>
        <begin position="1"/>
        <end position="22"/>
    </location>
</feature>
<protein>
    <submittedName>
        <fullName evidence="2">Uncharacterized protein</fullName>
    </submittedName>
</protein>
<dbReference type="Proteomes" id="UP000663508">
    <property type="component" value="Plasmid pVL1_5"/>
</dbReference>
<gene>
    <name evidence="2" type="ORF">mvi_65500</name>
</gene>